<dbReference type="OrthoDB" id="9811413at2"/>
<evidence type="ECO:0000256" key="2">
    <source>
        <dbReference type="ARBA" id="ARBA00022723"/>
    </source>
</evidence>
<feature type="binding site" evidence="3">
    <location>
        <position position="42"/>
    </location>
    <ligand>
        <name>a divalent metal cation</name>
        <dbReference type="ChEBI" id="CHEBI:60240"/>
    </ligand>
</feature>
<evidence type="ECO:0000256" key="3">
    <source>
        <dbReference type="PIRSR" id="PIRSR607837-1"/>
    </source>
</evidence>
<dbReference type="Proteomes" id="UP000182062">
    <property type="component" value="Unassembled WGS sequence"/>
</dbReference>
<feature type="binding site" evidence="3">
    <location>
        <position position="125"/>
    </location>
    <ligand>
        <name>a divalent metal cation</name>
        <dbReference type="ChEBI" id="CHEBI:60240"/>
    </ligand>
</feature>
<gene>
    <name evidence="4" type="ORF">BHE18_16195</name>
</gene>
<reference evidence="4 5" key="1">
    <citation type="submission" date="2016-09" db="EMBL/GenBank/DDBJ databases">
        <title>Bacillus aquimaris SAMM genome sequence reveals colonization and biosurfactant production capacities.</title>
        <authorList>
            <person name="Waghmode S.R."/>
            <person name="Suryavanshi M.V."/>
        </authorList>
    </citation>
    <scope>NUCLEOTIDE SEQUENCE [LARGE SCALE GENOMIC DNA]</scope>
    <source>
        <strain evidence="4 5">SAMM</strain>
    </source>
</reference>
<keyword evidence="2 3" id="KW-0479">Metal-binding</keyword>
<protein>
    <recommendedName>
        <fullName evidence="6">Damage-inducible protein DinB</fullName>
    </recommendedName>
</protein>
<dbReference type="PANTHER" id="PTHR37302">
    <property type="entry name" value="SLR1116 PROTEIN"/>
    <property type="match status" value="1"/>
</dbReference>
<evidence type="ECO:0008006" key="6">
    <source>
        <dbReference type="Google" id="ProtNLM"/>
    </source>
</evidence>
<dbReference type="InterPro" id="IPR034660">
    <property type="entry name" value="DinB/YfiT-like"/>
</dbReference>
<comment type="caution">
    <text evidence="4">The sequence shown here is derived from an EMBL/GenBank/DDBJ whole genome shotgun (WGS) entry which is preliminary data.</text>
</comment>
<dbReference type="SUPFAM" id="SSF109854">
    <property type="entry name" value="DinB/YfiT-like putative metalloenzymes"/>
    <property type="match status" value="1"/>
</dbReference>
<proteinExistence type="inferred from homology"/>
<dbReference type="AlphaFoldDB" id="A0A1J6WKL4"/>
<name>A0A1J6WKL4_9BACI</name>
<evidence type="ECO:0000313" key="5">
    <source>
        <dbReference type="Proteomes" id="UP000182062"/>
    </source>
</evidence>
<keyword evidence="5" id="KW-1185">Reference proteome</keyword>
<dbReference type="InterPro" id="IPR007837">
    <property type="entry name" value="DinB"/>
</dbReference>
<evidence type="ECO:0000256" key="1">
    <source>
        <dbReference type="ARBA" id="ARBA00008635"/>
    </source>
</evidence>
<feature type="binding site" evidence="3">
    <location>
        <position position="121"/>
    </location>
    <ligand>
        <name>a divalent metal cation</name>
        <dbReference type="ChEBI" id="CHEBI:60240"/>
    </ligand>
</feature>
<dbReference type="RefSeq" id="WP_071620660.1">
    <property type="nucleotide sequence ID" value="NZ_MINN01000161.1"/>
</dbReference>
<dbReference type="PANTHER" id="PTHR37302:SF1">
    <property type="entry name" value="PROTEIN DINB"/>
    <property type="match status" value="1"/>
</dbReference>
<sequence>MEFSYHVWATRKLLGHLKTLPRDIFQKEIQSVFPSVERTLFHLYEVDELWFSRLKGEPSPVDKKMFETLEECEMDFSDLHSEILDWLDGMADGTVSVRYRSSKGEAYENTREEILKHLVNHGTYHRGNISAMLWQLGEKGVSTDYIYYLREKGDLLP</sequence>
<dbReference type="EMBL" id="MINN01000161">
    <property type="protein sequence ID" value="OIU66385.1"/>
    <property type="molecule type" value="Genomic_DNA"/>
</dbReference>
<accession>A0A1J6WKL4</accession>
<dbReference type="GO" id="GO:0046872">
    <property type="term" value="F:metal ion binding"/>
    <property type="evidence" value="ECO:0007669"/>
    <property type="project" value="UniProtKB-KW"/>
</dbReference>
<dbReference type="Gene3D" id="1.20.120.450">
    <property type="entry name" value="dinb family like domain"/>
    <property type="match status" value="1"/>
</dbReference>
<evidence type="ECO:0000313" key="4">
    <source>
        <dbReference type="EMBL" id="OIU66385.1"/>
    </source>
</evidence>
<dbReference type="Pfam" id="PF05163">
    <property type="entry name" value="DinB"/>
    <property type="match status" value="1"/>
</dbReference>
<organism evidence="4 5">
    <name type="scientific">Rossellomorea aquimaris</name>
    <dbReference type="NCBI Taxonomy" id="189382"/>
    <lineage>
        <taxon>Bacteria</taxon>
        <taxon>Bacillati</taxon>
        <taxon>Bacillota</taxon>
        <taxon>Bacilli</taxon>
        <taxon>Bacillales</taxon>
        <taxon>Bacillaceae</taxon>
        <taxon>Rossellomorea</taxon>
    </lineage>
</organism>
<comment type="similarity">
    <text evidence="1">Belongs to the DinB family.</text>
</comment>